<gene>
    <name evidence="6" type="primary">Orct_13</name>
    <name evidence="6" type="ORF">Anas_06300</name>
</gene>
<protein>
    <submittedName>
        <fullName evidence="6">Organic cation transporter protein</fullName>
    </submittedName>
</protein>
<comment type="subcellular location">
    <subcellularLocation>
        <location evidence="1">Membrane</location>
        <topology evidence="1">Multi-pass membrane protein</topology>
    </subcellularLocation>
</comment>
<dbReference type="GO" id="GO:0022857">
    <property type="term" value="F:transmembrane transporter activity"/>
    <property type="evidence" value="ECO:0007669"/>
    <property type="project" value="InterPro"/>
</dbReference>
<name>A0A5N5TPM9_9CRUS</name>
<keyword evidence="7" id="KW-1185">Reference proteome</keyword>
<keyword evidence="3 5" id="KW-1133">Transmembrane helix</keyword>
<evidence type="ECO:0000313" key="7">
    <source>
        <dbReference type="Proteomes" id="UP000326759"/>
    </source>
</evidence>
<dbReference type="Pfam" id="PF00083">
    <property type="entry name" value="Sugar_tr"/>
    <property type="match status" value="2"/>
</dbReference>
<feature type="transmembrane region" description="Helical" evidence="5">
    <location>
        <begin position="348"/>
        <end position="369"/>
    </location>
</feature>
<keyword evidence="4 5" id="KW-0472">Membrane</keyword>
<dbReference type="InterPro" id="IPR036259">
    <property type="entry name" value="MFS_trans_sf"/>
</dbReference>
<feature type="transmembrane region" description="Helical" evidence="5">
    <location>
        <begin position="20"/>
        <end position="39"/>
    </location>
</feature>
<dbReference type="Proteomes" id="UP000326759">
    <property type="component" value="Unassembled WGS sequence"/>
</dbReference>
<feature type="transmembrane region" description="Helical" evidence="5">
    <location>
        <begin position="154"/>
        <end position="171"/>
    </location>
</feature>
<dbReference type="AlphaFoldDB" id="A0A5N5TPM9"/>
<dbReference type="CDD" id="cd17317">
    <property type="entry name" value="MFS_SLC22"/>
    <property type="match status" value="1"/>
</dbReference>
<sequence length="462" mass="51758">MEKYLEDVGEFGQFQIQNFILLSLPTIVVAMQKYAWVFLGAKVKHRCQLPWEEVNANYSLPVEELELYFPRDRNTDNGFSQCTIFKEVKKNWNSSLEIESCSNFIYDRSEYESSAVIDYNLVCGRSWMRSTVQSLFMVGTLFGSNFFGHLSDRFLLGATLQGIFLIAYVIMMEMVGKTKRVVVGILAHAFYSIAFFTGALIAYLVTSWRWLQVAYTLPAILFIPYYWIISESARWLSAKGKSEEAKNILKKVAQTNGKKVSEESLEMAIQVPEGEKGGNFFDLFRYKSLRLKTCIFFIGCGAVEIPGLLFSLYIIEKVGRKLPLCGMMCTGGVALLIGLFLDKNSIEVAILSYIGKMCISGSYAIIYTFTAESFPTVVRNVAVGSSSMVASVGGALATYVNLLGDFWPPLPYIIFGLSSFLSGVLCLMLKETKGNPMDDLIQEKIQSSRGEENRGYGKENSA</sequence>
<evidence type="ECO:0000256" key="4">
    <source>
        <dbReference type="ARBA" id="ARBA00023136"/>
    </source>
</evidence>
<evidence type="ECO:0000256" key="5">
    <source>
        <dbReference type="SAM" id="Phobius"/>
    </source>
</evidence>
<feature type="transmembrane region" description="Helical" evidence="5">
    <location>
        <begin position="183"/>
        <end position="204"/>
    </location>
</feature>
<dbReference type="InterPro" id="IPR005828">
    <property type="entry name" value="MFS_sugar_transport-like"/>
</dbReference>
<keyword evidence="2 5" id="KW-0812">Transmembrane</keyword>
<feature type="transmembrane region" description="Helical" evidence="5">
    <location>
        <begin position="410"/>
        <end position="429"/>
    </location>
</feature>
<accession>A0A5N5TPM9</accession>
<evidence type="ECO:0000313" key="6">
    <source>
        <dbReference type="EMBL" id="KAB7508125.1"/>
    </source>
</evidence>
<dbReference type="EMBL" id="SEYY01000053">
    <property type="protein sequence ID" value="KAB7508125.1"/>
    <property type="molecule type" value="Genomic_DNA"/>
</dbReference>
<proteinExistence type="predicted"/>
<evidence type="ECO:0000256" key="3">
    <source>
        <dbReference type="ARBA" id="ARBA00022989"/>
    </source>
</evidence>
<evidence type="ECO:0000256" key="1">
    <source>
        <dbReference type="ARBA" id="ARBA00004141"/>
    </source>
</evidence>
<comment type="caution">
    <text evidence="6">The sequence shown here is derived from an EMBL/GenBank/DDBJ whole genome shotgun (WGS) entry which is preliminary data.</text>
</comment>
<dbReference type="Gene3D" id="1.20.1250.20">
    <property type="entry name" value="MFS general substrate transporter like domains"/>
    <property type="match status" value="2"/>
</dbReference>
<feature type="transmembrane region" description="Helical" evidence="5">
    <location>
        <begin position="321"/>
        <end position="341"/>
    </location>
</feature>
<reference evidence="6 7" key="1">
    <citation type="journal article" date="2019" name="PLoS Biol.">
        <title>Sex chromosomes control vertical transmission of feminizing Wolbachia symbionts in an isopod.</title>
        <authorList>
            <person name="Becking T."/>
            <person name="Chebbi M.A."/>
            <person name="Giraud I."/>
            <person name="Moumen B."/>
            <person name="Laverre T."/>
            <person name="Caubet Y."/>
            <person name="Peccoud J."/>
            <person name="Gilbert C."/>
            <person name="Cordaux R."/>
        </authorList>
    </citation>
    <scope>NUCLEOTIDE SEQUENCE [LARGE SCALE GENOMIC DNA]</scope>
    <source>
        <strain evidence="6">ANa2</strain>
        <tissue evidence="6">Whole body excluding digestive tract and cuticle</tissue>
    </source>
</reference>
<dbReference type="PANTHER" id="PTHR24064">
    <property type="entry name" value="SOLUTE CARRIER FAMILY 22 MEMBER"/>
    <property type="match status" value="1"/>
</dbReference>
<dbReference type="SUPFAM" id="SSF103473">
    <property type="entry name" value="MFS general substrate transporter"/>
    <property type="match status" value="1"/>
</dbReference>
<feature type="transmembrane region" description="Helical" evidence="5">
    <location>
        <begin position="294"/>
        <end position="315"/>
    </location>
</feature>
<feature type="transmembrane region" description="Helical" evidence="5">
    <location>
        <begin position="210"/>
        <end position="229"/>
    </location>
</feature>
<organism evidence="6 7">
    <name type="scientific">Armadillidium nasatum</name>
    <dbReference type="NCBI Taxonomy" id="96803"/>
    <lineage>
        <taxon>Eukaryota</taxon>
        <taxon>Metazoa</taxon>
        <taxon>Ecdysozoa</taxon>
        <taxon>Arthropoda</taxon>
        <taxon>Crustacea</taxon>
        <taxon>Multicrustacea</taxon>
        <taxon>Malacostraca</taxon>
        <taxon>Eumalacostraca</taxon>
        <taxon>Peracarida</taxon>
        <taxon>Isopoda</taxon>
        <taxon>Oniscidea</taxon>
        <taxon>Crinocheta</taxon>
        <taxon>Armadillidiidae</taxon>
        <taxon>Armadillidium</taxon>
    </lineage>
</organism>
<dbReference type="GO" id="GO:0016020">
    <property type="term" value="C:membrane"/>
    <property type="evidence" value="ECO:0007669"/>
    <property type="project" value="UniProtKB-SubCell"/>
</dbReference>
<dbReference type="OrthoDB" id="5141738at2759"/>
<evidence type="ECO:0000256" key="2">
    <source>
        <dbReference type="ARBA" id="ARBA00022692"/>
    </source>
</evidence>